<organism evidence="2 3">
    <name type="scientific">Eucalyptus globulus</name>
    <name type="common">Tasmanian blue gum</name>
    <dbReference type="NCBI Taxonomy" id="34317"/>
    <lineage>
        <taxon>Eukaryota</taxon>
        <taxon>Viridiplantae</taxon>
        <taxon>Streptophyta</taxon>
        <taxon>Embryophyta</taxon>
        <taxon>Tracheophyta</taxon>
        <taxon>Spermatophyta</taxon>
        <taxon>Magnoliopsida</taxon>
        <taxon>eudicotyledons</taxon>
        <taxon>Gunneridae</taxon>
        <taxon>Pentapetalae</taxon>
        <taxon>rosids</taxon>
        <taxon>malvids</taxon>
        <taxon>Myrtales</taxon>
        <taxon>Myrtaceae</taxon>
        <taxon>Myrtoideae</taxon>
        <taxon>Eucalypteae</taxon>
        <taxon>Eucalyptus</taxon>
    </lineage>
</organism>
<evidence type="ECO:0000313" key="3">
    <source>
        <dbReference type="Proteomes" id="UP001634007"/>
    </source>
</evidence>
<reference evidence="2 3" key="1">
    <citation type="submission" date="2024-11" db="EMBL/GenBank/DDBJ databases">
        <title>Chromosome-level genome assembly of Eucalyptus globulus Labill. provides insights into its genome evolution.</title>
        <authorList>
            <person name="Li X."/>
        </authorList>
    </citation>
    <scope>NUCLEOTIDE SEQUENCE [LARGE SCALE GENOMIC DNA]</scope>
    <source>
        <strain evidence="2">CL2024</strain>
        <tissue evidence="2">Fresh tender leaves</tissue>
    </source>
</reference>
<keyword evidence="1" id="KW-0472">Membrane</keyword>
<gene>
    <name evidence="2" type="ORF">ACJRO7_012632</name>
</gene>
<dbReference type="AlphaFoldDB" id="A0ABD3LMP0"/>
<sequence>MGTRQLRKFGAVAELLMDNTASNFVVIFVVISETHRKRRKTTSTGKCLERLKYTHPSLSNACALGWPQDTPPHSFLFSFERMERDILRTHELLRRIDLRMRSRCEASLPPPRVCRHPER</sequence>
<comment type="caution">
    <text evidence="2">The sequence shown here is derived from an EMBL/GenBank/DDBJ whole genome shotgun (WGS) entry which is preliminary data.</text>
</comment>
<keyword evidence="1" id="KW-0812">Transmembrane</keyword>
<protein>
    <submittedName>
        <fullName evidence="2">Uncharacterized protein</fullName>
    </submittedName>
</protein>
<evidence type="ECO:0000313" key="2">
    <source>
        <dbReference type="EMBL" id="KAL3751829.1"/>
    </source>
</evidence>
<accession>A0ABD3LMP0</accession>
<dbReference type="Proteomes" id="UP001634007">
    <property type="component" value="Unassembled WGS sequence"/>
</dbReference>
<keyword evidence="1" id="KW-1133">Transmembrane helix</keyword>
<name>A0ABD3LMP0_EUCGL</name>
<keyword evidence="3" id="KW-1185">Reference proteome</keyword>
<feature type="transmembrane region" description="Helical" evidence="1">
    <location>
        <begin position="12"/>
        <end position="31"/>
    </location>
</feature>
<dbReference type="EMBL" id="JBJKBG010000002">
    <property type="protein sequence ID" value="KAL3751829.1"/>
    <property type="molecule type" value="Genomic_DNA"/>
</dbReference>
<proteinExistence type="predicted"/>
<evidence type="ECO:0000256" key="1">
    <source>
        <dbReference type="SAM" id="Phobius"/>
    </source>
</evidence>